<accession>A0A9N8F445</accession>
<dbReference type="InterPro" id="IPR036034">
    <property type="entry name" value="PDZ_sf"/>
</dbReference>
<comment type="caution">
    <text evidence="2">The sequence shown here is derived from an EMBL/GenBank/DDBJ whole genome shotgun (WGS) entry which is preliminary data.</text>
</comment>
<dbReference type="AlphaFoldDB" id="A0A9N8F445"/>
<feature type="region of interest" description="Disordered" evidence="1">
    <location>
        <begin position="196"/>
        <end position="215"/>
    </location>
</feature>
<keyword evidence="3" id="KW-1185">Reference proteome</keyword>
<protein>
    <recommendedName>
        <fullName evidence="4">PDZ domain-containing protein</fullName>
    </recommendedName>
</protein>
<feature type="compositionally biased region" description="Basic and acidic residues" evidence="1">
    <location>
        <begin position="133"/>
        <end position="142"/>
    </location>
</feature>
<dbReference type="Proteomes" id="UP001153069">
    <property type="component" value="Unassembled WGS sequence"/>
</dbReference>
<feature type="region of interest" description="Disordered" evidence="1">
    <location>
        <begin position="92"/>
        <end position="190"/>
    </location>
</feature>
<proteinExistence type="predicted"/>
<sequence length="336" mass="36938">MNPTFDRKHGTTSVMVTKPTKHAVLGVGFHRQAGPVVAGISEDGLLVGSGLEAGMQVIQVNGMNCSHSAEFCTMLLQNIVGDVTIVALGKGGSIKTMDNSSSTDTRSSSEGLSEPDEAPEGCQAEEAQTNQIHDSRRSERKSQGRATVRFENVNTELNQKPESTPNTVKSESTPEGKDASTPVASRRDDDNHIAHREPFVERHNNNHNSSSSKCKSTYVGVSLKGGNNNNKEPGRIVLSSKGFAYYGPNDNKKVKKMCWQNLEKQCINAAHRPRALLKLLHKKGTSYQFEMANRDDLRDIRKDIYHHLSQHHQRRQAAPQGGACFDDSFTSYGTYN</sequence>
<dbReference type="EMBL" id="CAICTM010003400">
    <property type="protein sequence ID" value="CAB9531294.1"/>
    <property type="molecule type" value="Genomic_DNA"/>
</dbReference>
<dbReference type="SUPFAM" id="SSF50729">
    <property type="entry name" value="PH domain-like"/>
    <property type="match status" value="1"/>
</dbReference>
<evidence type="ECO:0000313" key="2">
    <source>
        <dbReference type="EMBL" id="CAB9531294.1"/>
    </source>
</evidence>
<evidence type="ECO:0000313" key="3">
    <source>
        <dbReference type="Proteomes" id="UP001153069"/>
    </source>
</evidence>
<evidence type="ECO:0008006" key="4">
    <source>
        <dbReference type="Google" id="ProtNLM"/>
    </source>
</evidence>
<reference evidence="2" key="1">
    <citation type="submission" date="2020-06" db="EMBL/GenBank/DDBJ databases">
        <authorList>
            <consortium name="Plant Systems Biology data submission"/>
        </authorList>
    </citation>
    <scope>NUCLEOTIDE SEQUENCE</scope>
    <source>
        <strain evidence="2">D6</strain>
    </source>
</reference>
<gene>
    <name evidence="2" type="ORF">SEMRO_3402_G347610.1</name>
</gene>
<name>A0A9N8F445_9STRA</name>
<feature type="compositionally biased region" description="Polar residues" evidence="1">
    <location>
        <begin position="152"/>
        <end position="171"/>
    </location>
</feature>
<feature type="compositionally biased region" description="Low complexity" evidence="1">
    <location>
        <begin position="100"/>
        <end position="109"/>
    </location>
</feature>
<dbReference type="SUPFAM" id="SSF50156">
    <property type="entry name" value="PDZ domain-like"/>
    <property type="match status" value="1"/>
</dbReference>
<evidence type="ECO:0000256" key="1">
    <source>
        <dbReference type="SAM" id="MobiDB-lite"/>
    </source>
</evidence>
<organism evidence="2 3">
    <name type="scientific">Seminavis robusta</name>
    <dbReference type="NCBI Taxonomy" id="568900"/>
    <lineage>
        <taxon>Eukaryota</taxon>
        <taxon>Sar</taxon>
        <taxon>Stramenopiles</taxon>
        <taxon>Ochrophyta</taxon>
        <taxon>Bacillariophyta</taxon>
        <taxon>Bacillariophyceae</taxon>
        <taxon>Bacillariophycidae</taxon>
        <taxon>Naviculales</taxon>
        <taxon>Naviculaceae</taxon>
        <taxon>Seminavis</taxon>
    </lineage>
</organism>